<accession>A0ACC2XWS4</accession>
<evidence type="ECO:0000313" key="2">
    <source>
        <dbReference type="Proteomes" id="UP001234202"/>
    </source>
</evidence>
<protein>
    <submittedName>
        <fullName evidence="1">Uncharacterized protein</fullName>
    </submittedName>
</protein>
<name>A0ACC2XWS4_9TREE</name>
<organism evidence="1 2">
    <name type="scientific">Naganishia onofrii</name>
    <dbReference type="NCBI Taxonomy" id="1851511"/>
    <lineage>
        <taxon>Eukaryota</taxon>
        <taxon>Fungi</taxon>
        <taxon>Dikarya</taxon>
        <taxon>Basidiomycota</taxon>
        <taxon>Agaricomycotina</taxon>
        <taxon>Tremellomycetes</taxon>
        <taxon>Filobasidiales</taxon>
        <taxon>Filobasidiaceae</taxon>
        <taxon>Naganishia</taxon>
    </lineage>
</organism>
<reference evidence="1" key="1">
    <citation type="submission" date="2023-04" db="EMBL/GenBank/DDBJ databases">
        <title>Draft Genome sequencing of Naganishia species isolated from polar environments using Oxford Nanopore Technology.</title>
        <authorList>
            <person name="Leo P."/>
            <person name="Venkateswaran K."/>
        </authorList>
    </citation>
    <scope>NUCLEOTIDE SEQUENCE</scope>
    <source>
        <strain evidence="1">DBVPG 5303</strain>
    </source>
</reference>
<evidence type="ECO:0000313" key="1">
    <source>
        <dbReference type="EMBL" id="KAJ9128368.1"/>
    </source>
</evidence>
<keyword evidence="2" id="KW-1185">Reference proteome</keyword>
<comment type="caution">
    <text evidence="1">The sequence shown here is derived from an EMBL/GenBank/DDBJ whole genome shotgun (WGS) entry which is preliminary data.</text>
</comment>
<sequence length="643" mass="71308">MDPIAGPSTEASRQPSGLAASTSMPPPPLPASRSMAEESFPPQHHDARSHSTVGQKAPAKAPSRGSRGKGDSLARGSGGTASGLRHSTRTSMRSTQAAANPTSSARIKLKFSHKGEQHKLPPGHFMSPFGEYTRELDEDPEEPLAFEEQFILRVPKEVAMGDPKRGIKGLNQLLDERKEIDGVWFKFKDARRAVFHHGDQNYAAKLVDLPCIIESQKTLDKKRLFKVADITQMLVVDNPVPSEESVIAGNPDPEVFVWPHGLTPPLHYVRQRRWRKRKVGDKEGARIEAEVERLLKLDHEAKDTSLSFVDKQPEAAPNPDDEYYSDEGEFEGSQWDGSELQAGTPRSANDGESAFGDDQAERDVGMELSAALNDEQEDLDEQSEDEEDEEEDDVEDEEEDEDEEMSELRGQQKLLDQEVRDLQHIVDRKKAEIQSISSVILQVRAQNGLKRPEQELRAKMQIKDENQARIDAKIQAKEAAKLAAAERRAAENAQKEKAAEEADAAKHADGDDDEDEDEDDLFGDNEEDDNNDNNDNNDNDRTADHIQEQVAQTVEQPPVDVWAAESDDDDDDDDDDEDEDAEGEGDDNGDISMQTAQAEEPQNNEVPQSGNAEEPTDGSAAQPAQPPVTLWGFDVDDDDDEED</sequence>
<gene>
    <name evidence="1" type="ORF">QFC24_000661</name>
</gene>
<dbReference type="EMBL" id="JASBWV010000001">
    <property type="protein sequence ID" value="KAJ9128368.1"/>
    <property type="molecule type" value="Genomic_DNA"/>
</dbReference>
<proteinExistence type="predicted"/>
<dbReference type="Proteomes" id="UP001234202">
    <property type="component" value="Unassembled WGS sequence"/>
</dbReference>